<gene>
    <name evidence="2" type="ORF">RG540_PA08880</name>
</gene>
<dbReference type="RefSeq" id="WP_041365081.1">
    <property type="nucleotide sequence ID" value="NZ_HG938354.1"/>
</dbReference>
<feature type="chain" id="PRO_5001653540" description="Lipoprotein" evidence="1">
    <location>
        <begin position="27"/>
        <end position="187"/>
    </location>
</feature>
<feature type="signal peptide" evidence="1">
    <location>
        <begin position="1"/>
        <end position="26"/>
    </location>
</feature>
<dbReference type="OrthoDB" id="8118014at2"/>
<reference evidence="3" key="1">
    <citation type="journal article" date="2014" name="BMC Genomics">
        <title>Genome sequencing of two Neorhizobium galegae strains reveals a noeT gene responsible for the unusual acetylation of the nodulation factors.</title>
        <authorList>
            <person name="Osterman J."/>
            <person name="Marsh J."/>
            <person name="Laine P.K."/>
            <person name="Zeng Z."/>
            <person name="Alatalo E."/>
            <person name="Sullivan J.T."/>
            <person name="Young J.P."/>
            <person name="Thomas-Oates J."/>
            <person name="Paulin L."/>
            <person name="Lindstrom K."/>
        </authorList>
    </citation>
    <scope>NUCLEOTIDE SEQUENCE [LARGE SCALE GENOMIC DNA]</scope>
    <source>
        <strain evidence="3">HAMBI 540</strain>
    </source>
</reference>
<geneLocation type="plasmid" evidence="3">
    <name>II</name>
</geneLocation>
<evidence type="ECO:0008006" key="4">
    <source>
        <dbReference type="Google" id="ProtNLM"/>
    </source>
</evidence>
<sequence length="187" mass="20025">MRALLHRTRMALVGATAALLALAGMAQCEETSSPFQRFAERCLEHGPRYDQTVALAKESGWPDLADDMTMGIQPLGEPATFQGWLVNSDGTSPFEAVVVARGAVGPKTVESCTMAFAGTDAAAFERSFVSTGAARASEEQKGQGRVRKFFAIEREGVKEALTIDLPIYPNGTDEVVASVVAEQQIEN</sequence>
<evidence type="ECO:0000256" key="1">
    <source>
        <dbReference type="SAM" id="SignalP"/>
    </source>
</evidence>
<protein>
    <recommendedName>
        <fullName evidence="4">Lipoprotein</fullName>
    </recommendedName>
</protein>
<dbReference type="eggNOG" id="ENOG5031CBT">
    <property type="taxonomic scope" value="Bacteria"/>
</dbReference>
<dbReference type="EMBL" id="HG938354">
    <property type="protein sequence ID" value="CDN51564.1"/>
    <property type="molecule type" value="Genomic_DNA"/>
</dbReference>
<accession>A0A068T0C2</accession>
<dbReference type="AlphaFoldDB" id="A0A068T0C2"/>
<evidence type="ECO:0000313" key="3">
    <source>
        <dbReference type="Proteomes" id="UP000028181"/>
    </source>
</evidence>
<proteinExistence type="predicted"/>
<keyword evidence="3" id="KW-1185">Reference proteome</keyword>
<dbReference type="HOGENOM" id="CLU_1480877_0_0_5"/>
<dbReference type="GeneID" id="24261162"/>
<name>A0A068T0C2_NEOGA</name>
<dbReference type="KEGG" id="ngg:RG540_PA08880"/>
<keyword evidence="2" id="KW-0614">Plasmid</keyword>
<dbReference type="PATRIC" id="fig|1028800.3.peg.5518"/>
<dbReference type="Proteomes" id="UP000028181">
    <property type="component" value="Plasmid pHAMBI540a"/>
</dbReference>
<evidence type="ECO:0000313" key="2">
    <source>
        <dbReference type="EMBL" id="CDN51564.1"/>
    </source>
</evidence>
<keyword evidence="1" id="KW-0732">Signal</keyword>
<organism evidence="2 3">
    <name type="scientific">Neorhizobium galegae bv. orientalis str. HAMBI 540</name>
    <dbReference type="NCBI Taxonomy" id="1028800"/>
    <lineage>
        <taxon>Bacteria</taxon>
        <taxon>Pseudomonadati</taxon>
        <taxon>Pseudomonadota</taxon>
        <taxon>Alphaproteobacteria</taxon>
        <taxon>Hyphomicrobiales</taxon>
        <taxon>Rhizobiaceae</taxon>
        <taxon>Rhizobium/Agrobacterium group</taxon>
        <taxon>Neorhizobium</taxon>
    </lineage>
</organism>